<dbReference type="EMBL" id="JAPZBO010000001">
    <property type="protein sequence ID" value="KAJ5330403.1"/>
    <property type="molecule type" value="Genomic_DNA"/>
</dbReference>
<dbReference type="Pfam" id="PF00135">
    <property type="entry name" value="COesterase"/>
    <property type="match status" value="1"/>
</dbReference>
<evidence type="ECO:0000313" key="3">
    <source>
        <dbReference type="Proteomes" id="UP001147746"/>
    </source>
</evidence>
<keyword evidence="3" id="KW-1185">Reference proteome</keyword>
<dbReference type="InterPro" id="IPR002018">
    <property type="entry name" value="CarbesteraseB"/>
</dbReference>
<proteinExistence type="predicted"/>
<dbReference type="GO" id="GO:0072330">
    <property type="term" value="P:monocarboxylic acid biosynthetic process"/>
    <property type="evidence" value="ECO:0007669"/>
    <property type="project" value="UniProtKB-ARBA"/>
</dbReference>
<dbReference type="AlphaFoldDB" id="A0A9W9GTE6"/>
<evidence type="ECO:0000313" key="2">
    <source>
        <dbReference type="EMBL" id="KAJ5330403.1"/>
    </source>
</evidence>
<dbReference type="InterPro" id="IPR029058">
    <property type="entry name" value="AB_hydrolase_fold"/>
</dbReference>
<gene>
    <name evidence="2" type="ORF">N7476_000186</name>
</gene>
<feature type="domain" description="Carboxylesterase type B" evidence="1">
    <location>
        <begin position="4"/>
        <end position="442"/>
    </location>
</feature>
<reference evidence="2" key="1">
    <citation type="submission" date="2022-12" db="EMBL/GenBank/DDBJ databases">
        <authorList>
            <person name="Petersen C."/>
        </authorList>
    </citation>
    <scope>NUCLEOTIDE SEQUENCE</scope>
    <source>
        <strain evidence="2">IBT 21472</strain>
    </source>
</reference>
<evidence type="ECO:0000259" key="1">
    <source>
        <dbReference type="Pfam" id="PF00135"/>
    </source>
</evidence>
<organism evidence="2 3">
    <name type="scientific">Penicillium atrosanguineum</name>
    <dbReference type="NCBI Taxonomy" id="1132637"/>
    <lineage>
        <taxon>Eukaryota</taxon>
        <taxon>Fungi</taxon>
        <taxon>Dikarya</taxon>
        <taxon>Ascomycota</taxon>
        <taxon>Pezizomycotina</taxon>
        <taxon>Eurotiomycetes</taxon>
        <taxon>Eurotiomycetidae</taxon>
        <taxon>Eurotiales</taxon>
        <taxon>Aspergillaceae</taxon>
        <taxon>Penicillium</taxon>
    </lineage>
</organism>
<dbReference type="PANTHER" id="PTHR43142:SF11">
    <property type="entry name" value="CARBOXYLIC ESTER HYDROLASE"/>
    <property type="match status" value="1"/>
</dbReference>
<dbReference type="GO" id="GO:0017000">
    <property type="term" value="P:antibiotic biosynthetic process"/>
    <property type="evidence" value="ECO:0007669"/>
    <property type="project" value="UniProtKB-ARBA"/>
</dbReference>
<accession>A0A9W9GTE6</accession>
<dbReference type="Gene3D" id="3.40.50.1820">
    <property type="entry name" value="alpha/beta hydrolase"/>
    <property type="match status" value="1"/>
</dbReference>
<dbReference type="Proteomes" id="UP001147746">
    <property type="component" value="Unassembled WGS sequence"/>
</dbReference>
<dbReference type="PANTHER" id="PTHR43142">
    <property type="entry name" value="CARBOXYLIC ESTER HYDROLASE"/>
    <property type="match status" value="1"/>
</dbReference>
<protein>
    <recommendedName>
        <fullName evidence="1">Carboxylesterase type B domain-containing protein</fullName>
    </recommendedName>
</protein>
<dbReference type="SUPFAM" id="SSF53474">
    <property type="entry name" value="alpha/beta-Hydrolases"/>
    <property type="match status" value="1"/>
</dbReference>
<name>A0A9W9GTE6_9EURO</name>
<reference evidence="2" key="2">
    <citation type="journal article" date="2023" name="IMA Fungus">
        <title>Comparative genomic study of the Penicillium genus elucidates a diverse pangenome and 15 lateral gene transfer events.</title>
        <authorList>
            <person name="Petersen C."/>
            <person name="Sorensen T."/>
            <person name="Nielsen M.R."/>
            <person name="Sondergaard T.E."/>
            <person name="Sorensen J.L."/>
            <person name="Fitzpatrick D.A."/>
            <person name="Frisvad J.C."/>
            <person name="Nielsen K.L."/>
        </authorList>
    </citation>
    <scope>NUCLEOTIDE SEQUENCE</scope>
    <source>
        <strain evidence="2">IBT 21472</strain>
    </source>
</reference>
<comment type="caution">
    <text evidence="2">The sequence shown here is derived from an EMBL/GenBank/DDBJ whole genome shotgun (WGS) entry which is preliminary data.</text>
</comment>
<sequence>MTTILKTRSLGDIRGISAGGVTQFLGIKYAHLKNRFAGAELIEERTGNVLDAMTDGPTALSPSVGCEIELGHVQHSLPRKELTQSDIDCLNLNIAYPSDASSSSRLPVLVYIHGGGLFIGANSWPQNDLHRLVKLSTERGLSVVVVAINYRLGAPGFLTSEELRDAGYQANNGLRDQRVALEWVRKHIGDFFGDPENITVAGMSAGGASVTYHLHSQTPLFKRAISMSGTSLFVQALPYHVHEENYAKAIAALGLTDLTAEDRVQALLTMPSHELLAKLPPSILVAPAIDSDIVLPGVTYTELGKKNSKILPGNSWCQDLLIGDAEVDSSILQVVAPHINTNSTERFISATRQALAPYPGEAERILNAYGITSDTPDELSIHSILNFISDIMCHAAALSFARGWSGNAYVYHFNEGNPWDGPWKGHANHILDTAYLFQNFTEYLSSEQRAVGTAFAEDFFKFCHGIKPWPTFTPGNIQDGFSARIYGPSDKGMISSVATEAFGGDSMRRGILFDSADSVSLDEYGKVFAIFMTC</sequence>